<evidence type="ECO:0000313" key="1">
    <source>
        <dbReference type="EMBL" id="SOB55221.1"/>
    </source>
</evidence>
<dbReference type="EMBL" id="OBKZ01000055">
    <property type="protein sequence ID" value="SOB55221.1"/>
    <property type="molecule type" value="Genomic_DNA"/>
</dbReference>
<organism evidence="1 2">
    <name type="scientific">Pseudomonas lundensis</name>
    <dbReference type="NCBI Taxonomy" id="86185"/>
    <lineage>
        <taxon>Bacteria</taxon>
        <taxon>Pseudomonadati</taxon>
        <taxon>Pseudomonadota</taxon>
        <taxon>Gammaproteobacteria</taxon>
        <taxon>Pseudomonadales</taxon>
        <taxon>Pseudomonadaceae</taxon>
        <taxon>Pseudomonas</taxon>
    </lineage>
</organism>
<gene>
    <name evidence="1" type="ORF">PLUA15_80044</name>
</gene>
<sequence>MMQARRPGLEGLRGGLSGLKKRRYRGQKGSLLTREVCKMRHALKKIIAPHVLKIRGCLTQKAAHYNQRSCLQGTACSARHDLCTGCEGKIC</sequence>
<dbReference type="Proteomes" id="UP000219564">
    <property type="component" value="Unassembled WGS sequence"/>
</dbReference>
<name>A0AAX2HER4_9PSED</name>
<accession>A0AAX2HER4</accession>
<comment type="caution">
    <text evidence="1">The sequence shown here is derived from an EMBL/GenBank/DDBJ whole genome shotgun (WGS) entry which is preliminary data.</text>
</comment>
<reference evidence="1 2" key="1">
    <citation type="submission" date="2017-08" db="EMBL/GenBank/DDBJ databases">
        <authorList>
            <person name="Chaillou S."/>
        </authorList>
    </citation>
    <scope>NUCLEOTIDE SEQUENCE [LARGE SCALE GENOMIC DNA]</scope>
    <source>
        <strain evidence="1 2">MFPA15A1205</strain>
    </source>
</reference>
<evidence type="ECO:0008006" key="3">
    <source>
        <dbReference type="Google" id="ProtNLM"/>
    </source>
</evidence>
<proteinExistence type="predicted"/>
<dbReference type="AlphaFoldDB" id="A0AAX2HER4"/>
<evidence type="ECO:0000313" key="2">
    <source>
        <dbReference type="Proteomes" id="UP000219564"/>
    </source>
</evidence>
<protein>
    <recommendedName>
        <fullName evidence="3">Transposase</fullName>
    </recommendedName>
</protein>